<evidence type="ECO:0000313" key="1">
    <source>
        <dbReference type="EMBL" id="KIJ42277.1"/>
    </source>
</evidence>
<gene>
    <name evidence="1" type="ORF">M422DRAFT_254681</name>
</gene>
<proteinExistence type="predicted"/>
<dbReference type="HOGENOM" id="CLU_1826534_0_0_1"/>
<name>A0A0C9VKR1_SPHS4</name>
<reference evidence="1 2" key="1">
    <citation type="submission" date="2014-06" db="EMBL/GenBank/DDBJ databases">
        <title>Evolutionary Origins and Diversification of the Mycorrhizal Mutualists.</title>
        <authorList>
            <consortium name="DOE Joint Genome Institute"/>
            <consortium name="Mycorrhizal Genomics Consortium"/>
            <person name="Kohler A."/>
            <person name="Kuo A."/>
            <person name="Nagy L.G."/>
            <person name="Floudas D."/>
            <person name="Copeland A."/>
            <person name="Barry K.W."/>
            <person name="Cichocki N."/>
            <person name="Veneault-Fourrey C."/>
            <person name="LaButti K."/>
            <person name="Lindquist E.A."/>
            <person name="Lipzen A."/>
            <person name="Lundell T."/>
            <person name="Morin E."/>
            <person name="Murat C."/>
            <person name="Riley R."/>
            <person name="Ohm R."/>
            <person name="Sun H."/>
            <person name="Tunlid A."/>
            <person name="Henrissat B."/>
            <person name="Grigoriev I.V."/>
            <person name="Hibbett D.S."/>
            <person name="Martin F."/>
        </authorList>
    </citation>
    <scope>NUCLEOTIDE SEQUENCE [LARGE SCALE GENOMIC DNA]</scope>
    <source>
        <strain evidence="1 2">SS14</strain>
    </source>
</reference>
<protein>
    <submittedName>
        <fullName evidence="1">Uncharacterized protein</fullName>
    </submittedName>
</protein>
<evidence type="ECO:0000313" key="2">
    <source>
        <dbReference type="Proteomes" id="UP000054279"/>
    </source>
</evidence>
<organism evidence="1 2">
    <name type="scientific">Sphaerobolus stellatus (strain SS14)</name>
    <dbReference type="NCBI Taxonomy" id="990650"/>
    <lineage>
        <taxon>Eukaryota</taxon>
        <taxon>Fungi</taxon>
        <taxon>Dikarya</taxon>
        <taxon>Basidiomycota</taxon>
        <taxon>Agaricomycotina</taxon>
        <taxon>Agaricomycetes</taxon>
        <taxon>Phallomycetidae</taxon>
        <taxon>Geastrales</taxon>
        <taxon>Sphaerobolaceae</taxon>
        <taxon>Sphaerobolus</taxon>
    </lineage>
</organism>
<dbReference type="EMBL" id="KN837131">
    <property type="protein sequence ID" value="KIJ42277.1"/>
    <property type="molecule type" value="Genomic_DNA"/>
</dbReference>
<dbReference type="Proteomes" id="UP000054279">
    <property type="component" value="Unassembled WGS sequence"/>
</dbReference>
<accession>A0A0C9VKR1</accession>
<keyword evidence="2" id="KW-1185">Reference proteome</keyword>
<dbReference type="AlphaFoldDB" id="A0A0C9VKR1"/>
<sequence>MPPDIPPENEAVAVVACKEMHTTSTFTPHQFKQNCHLQLTSTSPSILHNSTLHLEISSFAHMSPQSCPSRQYQPSFGLGFQSGSRRLWCRRELGCRNRIMLVYGVVTPMLDTVLDALLGAAVVKAFVEELKPGGMSELLHV</sequence>